<organism evidence="2 3">
    <name type="scientific">Aureobasidium pullulans</name>
    <name type="common">Black yeast</name>
    <name type="synonym">Pullularia pullulans</name>
    <dbReference type="NCBI Taxonomy" id="5580"/>
    <lineage>
        <taxon>Eukaryota</taxon>
        <taxon>Fungi</taxon>
        <taxon>Dikarya</taxon>
        <taxon>Ascomycota</taxon>
        <taxon>Pezizomycotina</taxon>
        <taxon>Dothideomycetes</taxon>
        <taxon>Dothideomycetidae</taxon>
        <taxon>Dothideales</taxon>
        <taxon>Saccotheciaceae</taxon>
        <taxon>Aureobasidium</taxon>
    </lineage>
</organism>
<feature type="compositionally biased region" description="Polar residues" evidence="1">
    <location>
        <begin position="331"/>
        <end position="342"/>
    </location>
</feature>
<name>A0AB74J169_AURPU</name>
<evidence type="ECO:0000256" key="1">
    <source>
        <dbReference type="SAM" id="MobiDB-lite"/>
    </source>
</evidence>
<dbReference type="Proteomes" id="UP000309076">
    <property type="component" value="Unassembled WGS sequence"/>
</dbReference>
<reference evidence="2 3" key="1">
    <citation type="submission" date="2018-10" db="EMBL/GenBank/DDBJ databases">
        <title>Fifty Aureobasidium pullulans genomes reveal a recombining polyextremotolerant generalist.</title>
        <authorList>
            <person name="Gostincar C."/>
            <person name="Turk M."/>
            <person name="Zajc J."/>
            <person name="Gunde-Cimerman N."/>
        </authorList>
    </citation>
    <scope>NUCLEOTIDE SEQUENCE [LARGE SCALE GENOMIC DNA]</scope>
    <source>
        <strain evidence="2 3">EXF-10796</strain>
    </source>
</reference>
<feature type="compositionally biased region" description="Polar residues" evidence="1">
    <location>
        <begin position="275"/>
        <end position="304"/>
    </location>
</feature>
<feature type="region of interest" description="Disordered" evidence="1">
    <location>
        <begin position="545"/>
        <end position="573"/>
    </location>
</feature>
<feature type="compositionally biased region" description="Basic and acidic residues" evidence="1">
    <location>
        <begin position="311"/>
        <end position="330"/>
    </location>
</feature>
<feature type="compositionally biased region" description="Basic and acidic residues" evidence="1">
    <location>
        <begin position="265"/>
        <end position="274"/>
    </location>
</feature>
<proteinExistence type="predicted"/>
<protein>
    <submittedName>
        <fullName evidence="2">Uncharacterized protein</fullName>
    </submittedName>
</protein>
<dbReference type="AlphaFoldDB" id="A0AB74J169"/>
<evidence type="ECO:0000313" key="3">
    <source>
        <dbReference type="Proteomes" id="UP000309076"/>
    </source>
</evidence>
<sequence length="641" mass="71348">MISPPSALASAIDVDWSLKESCVISWNNDLDNSEEQLLGQPCSITLWIGSRVSDDSCVALLQVTIKKRFSGRAKFFDFFLFVDPHQIQLDSDNEPVIPSPSVLTLLLKIFPVPPVKGWLRASVQQRTMRDTPMQVLMDQKGTNFDGTSLHLLMQLRALSRADRFNIHLKDDKNVRKVLNTLKHEFSSRIPQSEVNLRNAYASGGVWDSWAQYGKEVAGPHKLDTSKDAEALPSYSKTLVEPSGSFQAPPSPPSFKRAAESQEESSSQKRFREYKSQFSDFSPTEPNTPSTTRGHPSQQSTQDDQPIQLHHATQDKELAQDDNGVRDDKSTQDGQSSESSQLTHGHEATQEQHLPQAAQYTRGHAQRSDQADPLSPLHEAQLPPYAASITSSESDHQHDIKPTLFTRGTQNYDLPALSLAGLGDLVSAAVQAQIPAIAAQVQQHVLTAHMRALAQGSIANYLASHMPPLMRGYLSELQDEWGSAAQDLHEVKDEAITDIHSEREKVLKEIQDESLTSYEDFKEKMETLKDDLFVDLADKFTEFEEASQARIDASPPQYTKDPRDTVETEAGGKNSTQEAAKLFQRYHQGHLTIEQNVKVLLSIAKWNNADVFMAAGRDMQEALVKHWAGVADYASNSAPIFL</sequence>
<accession>A0AB74J169</accession>
<gene>
    <name evidence="2" type="ORF">D6D21_04553</name>
</gene>
<evidence type="ECO:0000313" key="2">
    <source>
        <dbReference type="EMBL" id="THW45160.1"/>
    </source>
</evidence>
<dbReference type="EMBL" id="QZAM01000073">
    <property type="protein sequence ID" value="THW45160.1"/>
    <property type="molecule type" value="Genomic_DNA"/>
</dbReference>
<feature type="region of interest" description="Disordered" evidence="1">
    <location>
        <begin position="239"/>
        <end position="377"/>
    </location>
</feature>
<comment type="caution">
    <text evidence="2">The sequence shown here is derived from an EMBL/GenBank/DDBJ whole genome shotgun (WGS) entry which is preliminary data.</text>
</comment>